<evidence type="ECO:0000313" key="4">
    <source>
        <dbReference type="Proteomes" id="UP000217199"/>
    </source>
</evidence>
<dbReference type="Pfam" id="PF20152">
    <property type="entry name" value="DUF6534"/>
    <property type="match status" value="1"/>
</dbReference>
<gene>
    <name evidence="3" type="ORF">PNOK_0288900</name>
</gene>
<feature type="domain" description="DUF6534" evidence="2">
    <location>
        <begin position="172"/>
        <end position="236"/>
    </location>
</feature>
<organism evidence="3 4">
    <name type="scientific">Pyrrhoderma noxium</name>
    <dbReference type="NCBI Taxonomy" id="2282107"/>
    <lineage>
        <taxon>Eukaryota</taxon>
        <taxon>Fungi</taxon>
        <taxon>Dikarya</taxon>
        <taxon>Basidiomycota</taxon>
        <taxon>Agaricomycotina</taxon>
        <taxon>Agaricomycetes</taxon>
        <taxon>Hymenochaetales</taxon>
        <taxon>Hymenochaetaceae</taxon>
        <taxon>Pyrrhoderma</taxon>
    </lineage>
</organism>
<keyword evidence="1" id="KW-1133">Transmembrane helix</keyword>
<dbReference type="AlphaFoldDB" id="A0A286UTU8"/>
<dbReference type="STRING" id="2282107.A0A286UTU8"/>
<dbReference type="InParanoid" id="A0A286UTU8"/>
<accession>A0A286UTU8</accession>
<keyword evidence="4" id="KW-1185">Reference proteome</keyword>
<sequence length="302" mass="34202">MVVFDLSNAIRSMFFNCLTTTTLWSIATLQFYLYLDEYAKSDTWLLKVHVFLVYALDTSHQIFVFRWSNLLFVDNFANLSYLLFYDKLGLPLLIAHIAVIHFLVQVLYVRRIYILCNKNYILTGITVVLVIAQFLLTTFYSRATFHFTSYIQVITDSINIERATFSIRTGFKSSNTMLSKLMTYTMATGLITSLNAIAGLAIAFALPHTFYHPVFGNIGAKLYTNSMLALLNSRKRIRNYTQGDDFGSSFTDSSTPRTSRRTGTLFTSFAAMTGAGTVNTISDIELEQARESPVIKKPEGKL</sequence>
<comment type="caution">
    <text evidence="3">The sequence shown here is derived from an EMBL/GenBank/DDBJ whole genome shotgun (WGS) entry which is preliminary data.</text>
</comment>
<dbReference type="Proteomes" id="UP000217199">
    <property type="component" value="Unassembled WGS sequence"/>
</dbReference>
<dbReference type="InterPro" id="IPR045339">
    <property type="entry name" value="DUF6534"/>
</dbReference>
<dbReference type="PANTHER" id="PTHR40465">
    <property type="entry name" value="CHROMOSOME 1, WHOLE GENOME SHOTGUN SEQUENCE"/>
    <property type="match status" value="1"/>
</dbReference>
<evidence type="ECO:0000256" key="1">
    <source>
        <dbReference type="SAM" id="Phobius"/>
    </source>
</evidence>
<proteinExistence type="predicted"/>
<feature type="transmembrane region" description="Helical" evidence="1">
    <location>
        <begin position="12"/>
        <end position="35"/>
    </location>
</feature>
<dbReference type="OrthoDB" id="3033806at2759"/>
<evidence type="ECO:0000313" key="3">
    <source>
        <dbReference type="EMBL" id="PAV22932.1"/>
    </source>
</evidence>
<protein>
    <recommendedName>
        <fullName evidence="2">DUF6534 domain-containing protein</fullName>
    </recommendedName>
</protein>
<keyword evidence="1" id="KW-0472">Membrane</keyword>
<feature type="transmembrane region" description="Helical" evidence="1">
    <location>
        <begin position="88"/>
        <end position="108"/>
    </location>
</feature>
<dbReference type="PANTHER" id="PTHR40465:SF1">
    <property type="entry name" value="DUF6534 DOMAIN-CONTAINING PROTEIN"/>
    <property type="match status" value="1"/>
</dbReference>
<feature type="transmembrane region" description="Helical" evidence="1">
    <location>
        <begin position="181"/>
        <end position="206"/>
    </location>
</feature>
<evidence type="ECO:0000259" key="2">
    <source>
        <dbReference type="Pfam" id="PF20152"/>
    </source>
</evidence>
<feature type="transmembrane region" description="Helical" evidence="1">
    <location>
        <begin position="120"/>
        <end position="140"/>
    </location>
</feature>
<dbReference type="EMBL" id="NBII01000002">
    <property type="protein sequence ID" value="PAV22932.1"/>
    <property type="molecule type" value="Genomic_DNA"/>
</dbReference>
<keyword evidence="1" id="KW-0812">Transmembrane</keyword>
<name>A0A286UTU8_9AGAM</name>
<reference evidence="3 4" key="1">
    <citation type="journal article" date="2017" name="Mol. Ecol.">
        <title>Comparative and population genomic landscape of Phellinus noxius: A hypervariable fungus causing root rot in trees.</title>
        <authorList>
            <person name="Chung C.L."/>
            <person name="Lee T.J."/>
            <person name="Akiba M."/>
            <person name="Lee H.H."/>
            <person name="Kuo T.H."/>
            <person name="Liu D."/>
            <person name="Ke H.M."/>
            <person name="Yokoi T."/>
            <person name="Roa M.B."/>
            <person name="Lu M.J."/>
            <person name="Chang Y.Y."/>
            <person name="Ann P.J."/>
            <person name="Tsai J.N."/>
            <person name="Chen C.Y."/>
            <person name="Tzean S.S."/>
            <person name="Ota Y."/>
            <person name="Hattori T."/>
            <person name="Sahashi N."/>
            <person name="Liou R.F."/>
            <person name="Kikuchi T."/>
            <person name="Tsai I.J."/>
        </authorList>
    </citation>
    <scope>NUCLEOTIDE SEQUENCE [LARGE SCALE GENOMIC DNA]</scope>
    <source>
        <strain evidence="3 4">FFPRI411160</strain>
    </source>
</reference>